<keyword evidence="3" id="KW-1185">Reference proteome</keyword>
<sequence>MLLPSSQHTSPRTPQILYLPLPAPFFTIPLLSLILHLSHHPPAPWPCLLSSSSILSKLPSKPSLAKQSSHSSPSKLPSHFSQKLPPHHFPSILPPHPSSSTLPPRPSPSTLTPHFPFPKLPPPLTSTKMHPSPTLSLPPHHSTSSNLQLPSAPLLLLPTVPQPITTKPFLLLIRPSPQALLADFVYDFDLMLQQRKEMNRRRHRHRDGGTFISDVDDLISAMVTHMNQAAEVSLNPHFIHLYDQSFSLICFLCRQDLKETFIDSGVLTAIGGWLTPLPDKSLPNLKIRDELLRILHEAYPLTHLHRSIFWGSHDDLWKPNKLHLLLHLDEWSRPIFGLSSNFKGLSREEREQRDFEQVPSRRRLSSGGQTPHRDLDKVLIGDEKALRPGDPGFCTRARVPLPSNRDYVVRPKWNIEVESDNRHSSKKGLNRLDKQMRKFSNIRRSTKVNRAVRLSVEGNKMPL</sequence>
<dbReference type="PANTHER" id="PTHR46010:SF1">
    <property type="entry name" value="PROTEIN IWS1 HOMOLOG"/>
    <property type="match status" value="1"/>
</dbReference>
<feature type="compositionally biased region" description="Low complexity" evidence="1">
    <location>
        <begin position="130"/>
        <end position="144"/>
    </location>
</feature>
<reference evidence="2" key="1">
    <citation type="submission" date="2025-08" db="UniProtKB">
        <authorList>
            <consortium name="Ensembl"/>
        </authorList>
    </citation>
    <scope>IDENTIFICATION</scope>
</reference>
<evidence type="ECO:0000313" key="2">
    <source>
        <dbReference type="Ensembl" id="ENSEBUP00000018803.1"/>
    </source>
</evidence>
<dbReference type="Gene3D" id="1.20.930.10">
    <property type="entry name" value="Conserved domain common to transcription factors TFIIS, elongin A, CRSP70"/>
    <property type="match status" value="1"/>
</dbReference>
<reference evidence="2" key="2">
    <citation type="submission" date="2025-09" db="UniProtKB">
        <authorList>
            <consortium name="Ensembl"/>
        </authorList>
    </citation>
    <scope>IDENTIFICATION</scope>
</reference>
<dbReference type="GO" id="GO:0005634">
    <property type="term" value="C:nucleus"/>
    <property type="evidence" value="ECO:0007669"/>
    <property type="project" value="TreeGrafter"/>
</dbReference>
<protein>
    <submittedName>
        <fullName evidence="2">Uncharacterized protein</fullName>
    </submittedName>
</protein>
<evidence type="ECO:0000313" key="3">
    <source>
        <dbReference type="Proteomes" id="UP000694388"/>
    </source>
</evidence>
<name>A0A8C4QSG9_EPTBU</name>
<feature type="compositionally biased region" description="Pro residues" evidence="1">
    <location>
        <begin position="92"/>
        <end position="107"/>
    </location>
</feature>
<dbReference type="GO" id="GO:0016973">
    <property type="term" value="P:poly(A)+ mRNA export from nucleus"/>
    <property type="evidence" value="ECO:0007669"/>
    <property type="project" value="TreeGrafter"/>
</dbReference>
<dbReference type="InterPro" id="IPR035441">
    <property type="entry name" value="TFIIS/LEDGF_dom_sf"/>
</dbReference>
<dbReference type="InterPro" id="IPR051037">
    <property type="entry name" value="RNAPII_TF_IWS1"/>
</dbReference>
<feature type="region of interest" description="Disordered" evidence="1">
    <location>
        <begin position="349"/>
        <end position="373"/>
    </location>
</feature>
<accession>A0A8C4QSG9</accession>
<evidence type="ECO:0000256" key="1">
    <source>
        <dbReference type="SAM" id="MobiDB-lite"/>
    </source>
</evidence>
<dbReference type="PANTHER" id="PTHR46010">
    <property type="entry name" value="PROTEIN IWS1 HOMOLOG"/>
    <property type="match status" value="1"/>
</dbReference>
<organism evidence="2 3">
    <name type="scientific">Eptatretus burgeri</name>
    <name type="common">Inshore hagfish</name>
    <dbReference type="NCBI Taxonomy" id="7764"/>
    <lineage>
        <taxon>Eukaryota</taxon>
        <taxon>Metazoa</taxon>
        <taxon>Chordata</taxon>
        <taxon>Craniata</taxon>
        <taxon>Vertebrata</taxon>
        <taxon>Cyclostomata</taxon>
        <taxon>Myxini</taxon>
        <taxon>Myxiniformes</taxon>
        <taxon>Myxinidae</taxon>
        <taxon>Eptatretinae</taxon>
        <taxon>Eptatretus</taxon>
    </lineage>
</organism>
<dbReference type="Ensembl" id="ENSEBUT00000019378.1">
    <property type="protein sequence ID" value="ENSEBUP00000018803.1"/>
    <property type="gene ID" value="ENSEBUG00000011706.1"/>
</dbReference>
<dbReference type="AlphaFoldDB" id="A0A8C4QSG9"/>
<dbReference type="GeneTree" id="ENSGT00720000108834"/>
<feature type="compositionally biased region" description="Low complexity" evidence="1">
    <location>
        <begin position="59"/>
        <end position="84"/>
    </location>
</feature>
<proteinExistence type="predicted"/>
<feature type="region of interest" description="Disordered" evidence="1">
    <location>
        <begin position="59"/>
        <end position="144"/>
    </location>
</feature>
<feature type="compositionally biased region" description="Pro residues" evidence="1">
    <location>
        <begin position="115"/>
        <end position="124"/>
    </location>
</feature>
<dbReference type="Proteomes" id="UP000694388">
    <property type="component" value="Unplaced"/>
</dbReference>